<feature type="region of interest" description="Disordered" evidence="5">
    <location>
        <begin position="547"/>
        <end position="575"/>
    </location>
</feature>
<proteinExistence type="inferred from homology"/>
<evidence type="ECO:0000313" key="7">
    <source>
        <dbReference type="Proteomes" id="UP000256970"/>
    </source>
</evidence>
<dbReference type="GO" id="GO:0000445">
    <property type="term" value="C:THO complex part of transcription export complex"/>
    <property type="evidence" value="ECO:0007669"/>
    <property type="project" value="TreeGrafter"/>
</dbReference>
<accession>A0A383VJ62</accession>
<evidence type="ECO:0000256" key="1">
    <source>
        <dbReference type="ARBA" id="ARBA00004123"/>
    </source>
</evidence>
<dbReference type="InterPro" id="IPR019163">
    <property type="entry name" value="THO_Thoc5"/>
</dbReference>
<protein>
    <recommendedName>
        <fullName evidence="8">THO complex subunit 5</fullName>
    </recommendedName>
</protein>
<dbReference type="Proteomes" id="UP000256970">
    <property type="component" value="Unassembled WGS sequence"/>
</dbReference>
<keyword evidence="7" id="KW-1185">Reference proteome</keyword>
<comment type="similarity">
    <text evidence="2">Belongs to the THOC5 family.</text>
</comment>
<feature type="coiled-coil region" evidence="4">
    <location>
        <begin position="87"/>
        <end position="128"/>
    </location>
</feature>
<dbReference type="GO" id="GO:0006406">
    <property type="term" value="P:mRNA export from nucleus"/>
    <property type="evidence" value="ECO:0007669"/>
    <property type="project" value="TreeGrafter"/>
</dbReference>
<comment type="subcellular location">
    <subcellularLocation>
        <location evidence="1">Nucleus</location>
    </subcellularLocation>
</comment>
<dbReference type="PANTHER" id="PTHR13375">
    <property type="entry name" value="FMS INTERACTING PROTEIN"/>
    <property type="match status" value="1"/>
</dbReference>
<dbReference type="AlphaFoldDB" id="A0A383VJ62"/>
<feature type="region of interest" description="Disordered" evidence="5">
    <location>
        <begin position="429"/>
        <end position="470"/>
    </location>
</feature>
<reference evidence="6 7" key="1">
    <citation type="submission" date="2016-10" db="EMBL/GenBank/DDBJ databases">
        <authorList>
            <person name="Cai Z."/>
        </authorList>
    </citation>
    <scope>NUCLEOTIDE SEQUENCE [LARGE SCALE GENOMIC DNA]</scope>
</reference>
<evidence type="ECO:0000256" key="4">
    <source>
        <dbReference type="SAM" id="Coils"/>
    </source>
</evidence>
<dbReference type="GO" id="GO:0003729">
    <property type="term" value="F:mRNA binding"/>
    <property type="evidence" value="ECO:0007669"/>
    <property type="project" value="TreeGrafter"/>
</dbReference>
<evidence type="ECO:0000256" key="2">
    <source>
        <dbReference type="ARBA" id="ARBA00008044"/>
    </source>
</evidence>
<evidence type="ECO:0008006" key="8">
    <source>
        <dbReference type="Google" id="ProtNLM"/>
    </source>
</evidence>
<keyword evidence="3" id="KW-0539">Nucleus</keyword>
<feature type="compositionally biased region" description="Low complexity" evidence="5">
    <location>
        <begin position="437"/>
        <end position="456"/>
    </location>
</feature>
<gene>
    <name evidence="6" type="ORF">BQ4739_LOCUS5196</name>
</gene>
<dbReference type="STRING" id="3088.A0A383VJ62"/>
<evidence type="ECO:0000256" key="5">
    <source>
        <dbReference type="SAM" id="MobiDB-lite"/>
    </source>
</evidence>
<sequence length="718" mass="76108">MRAKASGQREDLDQATLQLHNLVYEQQYYDKEISSKRTFQPSVPDDKLCCISSQDFLQVQQQQQPQQQQQGPHELELARLNYELGQRKQLKAHLQKLLQQKQRAQAELNAAKERIDDLRGNMEAIKSSSRSLLETSLPEAAAVARNREAAELLPLPLYIIYAQAATAASVLGLPLRADITGSTAAAERLAAAEADAAAAKAAPGAAAAEAVQAAKRRRKSEAQEDEAYKVHPLSVTLEVSLGGPEQQQAAAGSVALCFQYYSQLKLVGVAAGAPDDEELLTDLFLGDAGDGLLLEAAAAACSGGALQFGLPGRPRPFRWAQDLAGVDVVASLPASYTGSASDRKQLLSSLGAYRSQLRLEAFVERLASAKQARLALKRILEQLAQKKLPPSCWDSKVLTKVSSFIHKWQHMGDAGSAVGGAASLMGSLGRQGGATGSAGQQQQQHGWQSLQQGSVQEEGEVAGGGGEGMDATSRLAAAETEEDLLQGLLADEGAASLTGVQASTARAIAAAANQPRGVGGDGGDDALMLDEGELLLLEDYDEAYQQGAGGYKEPSEAGEASAASEEAGEGGAEVASAQGGTEQALLARHSLYRLVLRSSALEAHFHVKVFLAYPLCPPVFVVTRLLDIRDARSGSKGSAALTAVNEVLRLEQQANSLAVQAATHQLADVLAVQVMQLCQCLDSLSSQLRAKDNVDRLKAKQQLRGRQRQARLTLGCSN</sequence>
<evidence type="ECO:0000313" key="6">
    <source>
        <dbReference type="EMBL" id="SZX64704.1"/>
    </source>
</evidence>
<name>A0A383VJ62_TETOB</name>
<dbReference type="Pfam" id="PF09766">
    <property type="entry name" value="FmiP_Thoc5"/>
    <property type="match status" value="1"/>
</dbReference>
<organism evidence="6 7">
    <name type="scientific">Tetradesmus obliquus</name>
    <name type="common">Green alga</name>
    <name type="synonym">Acutodesmus obliquus</name>
    <dbReference type="NCBI Taxonomy" id="3088"/>
    <lineage>
        <taxon>Eukaryota</taxon>
        <taxon>Viridiplantae</taxon>
        <taxon>Chlorophyta</taxon>
        <taxon>core chlorophytes</taxon>
        <taxon>Chlorophyceae</taxon>
        <taxon>CS clade</taxon>
        <taxon>Sphaeropleales</taxon>
        <taxon>Scenedesmaceae</taxon>
        <taxon>Tetradesmus</taxon>
    </lineage>
</organism>
<keyword evidence="4" id="KW-0175">Coiled coil</keyword>
<dbReference type="EMBL" id="FNXT01000445">
    <property type="protein sequence ID" value="SZX64704.1"/>
    <property type="molecule type" value="Genomic_DNA"/>
</dbReference>
<dbReference type="PANTHER" id="PTHR13375:SF3">
    <property type="entry name" value="THO COMPLEX SUBUNIT 5 HOMOLOG"/>
    <property type="match status" value="1"/>
</dbReference>
<evidence type="ECO:0000256" key="3">
    <source>
        <dbReference type="ARBA" id="ARBA00023242"/>
    </source>
</evidence>